<keyword evidence="4 7" id="KW-1133">Transmembrane helix</keyword>
<evidence type="ECO:0000259" key="8">
    <source>
        <dbReference type="PROSITE" id="PS50850"/>
    </source>
</evidence>
<dbReference type="EMBL" id="ML996693">
    <property type="protein sequence ID" value="KAF2401562.1"/>
    <property type="molecule type" value="Genomic_DNA"/>
</dbReference>
<evidence type="ECO:0000256" key="1">
    <source>
        <dbReference type="ARBA" id="ARBA00004141"/>
    </source>
</evidence>
<dbReference type="Pfam" id="PF07690">
    <property type="entry name" value="MFS_1"/>
    <property type="match status" value="1"/>
</dbReference>
<dbReference type="GO" id="GO:0016020">
    <property type="term" value="C:membrane"/>
    <property type="evidence" value="ECO:0007669"/>
    <property type="project" value="UniProtKB-SubCell"/>
</dbReference>
<keyword evidence="3 7" id="KW-0812">Transmembrane</keyword>
<organism evidence="9 10">
    <name type="scientific">Trichodelitschia bisporula</name>
    <dbReference type="NCBI Taxonomy" id="703511"/>
    <lineage>
        <taxon>Eukaryota</taxon>
        <taxon>Fungi</taxon>
        <taxon>Dikarya</taxon>
        <taxon>Ascomycota</taxon>
        <taxon>Pezizomycotina</taxon>
        <taxon>Dothideomycetes</taxon>
        <taxon>Dothideomycetes incertae sedis</taxon>
        <taxon>Phaeotrichales</taxon>
        <taxon>Phaeotrichaceae</taxon>
        <taxon>Trichodelitschia</taxon>
    </lineage>
</organism>
<dbReference type="PROSITE" id="PS50850">
    <property type="entry name" value="MFS"/>
    <property type="match status" value="1"/>
</dbReference>
<feature type="transmembrane region" description="Helical" evidence="7">
    <location>
        <begin position="119"/>
        <end position="137"/>
    </location>
</feature>
<dbReference type="InterPro" id="IPR020846">
    <property type="entry name" value="MFS_dom"/>
</dbReference>
<feature type="transmembrane region" description="Helical" evidence="7">
    <location>
        <begin position="349"/>
        <end position="368"/>
    </location>
</feature>
<feature type="transmembrane region" description="Helical" evidence="7">
    <location>
        <begin position="374"/>
        <end position="397"/>
    </location>
</feature>
<evidence type="ECO:0000256" key="2">
    <source>
        <dbReference type="ARBA" id="ARBA00022448"/>
    </source>
</evidence>
<feature type="region of interest" description="Disordered" evidence="6">
    <location>
        <begin position="1"/>
        <end position="20"/>
    </location>
</feature>
<keyword evidence="5 7" id="KW-0472">Membrane</keyword>
<feature type="transmembrane region" description="Helical" evidence="7">
    <location>
        <begin position="440"/>
        <end position="461"/>
    </location>
</feature>
<evidence type="ECO:0000256" key="4">
    <source>
        <dbReference type="ARBA" id="ARBA00022989"/>
    </source>
</evidence>
<evidence type="ECO:0000313" key="9">
    <source>
        <dbReference type="EMBL" id="KAF2401562.1"/>
    </source>
</evidence>
<comment type="subcellular location">
    <subcellularLocation>
        <location evidence="1">Membrane</location>
        <topology evidence="1">Multi-pass membrane protein</topology>
    </subcellularLocation>
</comment>
<feature type="transmembrane region" description="Helical" evidence="7">
    <location>
        <begin position="322"/>
        <end position="342"/>
    </location>
</feature>
<dbReference type="InterPro" id="IPR011701">
    <property type="entry name" value="MFS"/>
</dbReference>
<dbReference type="PANTHER" id="PTHR43791">
    <property type="entry name" value="PERMEASE-RELATED"/>
    <property type="match status" value="1"/>
</dbReference>
<protein>
    <submittedName>
        <fullName evidence="9">MFS general substrate transporter</fullName>
    </submittedName>
</protein>
<dbReference type="InterPro" id="IPR036259">
    <property type="entry name" value="MFS_trans_sf"/>
</dbReference>
<evidence type="ECO:0000256" key="3">
    <source>
        <dbReference type="ARBA" id="ARBA00022692"/>
    </source>
</evidence>
<sequence>MSDADRIKRPEAEHHEAPEEKTLTAVRTHYTPSTEEENALDRSINLKTDICVVVILAIDFLWQGIAKSNIGSAGTSTMVKDAHLREDDIPSSLTWWSATYVPLQPFSTMVGRKVGPKNWIIIMMVVWGALSVAHAGIRNRGTLIALRLLLGAAESGFTPTSFYYMSTLYPKEYLGFRTGMFTGMYSVAAAFSGLIAFGTLQIDSSRLHGWQVLFVLEGSLTIVFAVVSFLMLPRNTSTAWYLSQREREHAARRMHLDVGTEEAGSHSSTSLTMGNIVDAVKDWKKLLIVVCNIFVVLPVTAFTTFLPLIVQGMGYKGVRANLMSVPPFAVGFVGLLILVYLSDRTRDRSLFIIIGETIGMIGLAVMYATKNPRLRYGFTHVCLCGAFAGGPLVATWIADNTPDAATRSVLLGINGWSNLAGIIAGQLFKAKYKPAYTFPLRTVMILVAVDVVGFIALRLLYMYTNRKRKALREQLSAEEVEQRDREQRGNHKLTFVYGY</sequence>
<dbReference type="AlphaFoldDB" id="A0A6G1HZX3"/>
<feature type="transmembrane region" description="Helical" evidence="7">
    <location>
        <begin position="178"/>
        <end position="200"/>
    </location>
</feature>
<evidence type="ECO:0000256" key="7">
    <source>
        <dbReference type="SAM" id="Phobius"/>
    </source>
</evidence>
<dbReference type="FunFam" id="1.20.1250.20:FF:000013">
    <property type="entry name" value="MFS general substrate transporter"/>
    <property type="match status" value="1"/>
</dbReference>
<proteinExistence type="predicted"/>
<dbReference type="GO" id="GO:0022857">
    <property type="term" value="F:transmembrane transporter activity"/>
    <property type="evidence" value="ECO:0007669"/>
    <property type="project" value="InterPro"/>
</dbReference>
<dbReference type="Proteomes" id="UP000799640">
    <property type="component" value="Unassembled WGS sequence"/>
</dbReference>
<dbReference type="Gene3D" id="1.20.1250.20">
    <property type="entry name" value="MFS general substrate transporter like domains"/>
    <property type="match status" value="1"/>
</dbReference>
<evidence type="ECO:0000313" key="10">
    <source>
        <dbReference type="Proteomes" id="UP000799640"/>
    </source>
</evidence>
<feature type="transmembrane region" description="Helical" evidence="7">
    <location>
        <begin position="143"/>
        <end position="166"/>
    </location>
</feature>
<reference evidence="9" key="1">
    <citation type="journal article" date="2020" name="Stud. Mycol.">
        <title>101 Dothideomycetes genomes: a test case for predicting lifestyles and emergence of pathogens.</title>
        <authorList>
            <person name="Haridas S."/>
            <person name="Albert R."/>
            <person name="Binder M."/>
            <person name="Bloem J."/>
            <person name="Labutti K."/>
            <person name="Salamov A."/>
            <person name="Andreopoulos B."/>
            <person name="Baker S."/>
            <person name="Barry K."/>
            <person name="Bills G."/>
            <person name="Bluhm B."/>
            <person name="Cannon C."/>
            <person name="Castanera R."/>
            <person name="Culley D."/>
            <person name="Daum C."/>
            <person name="Ezra D."/>
            <person name="Gonzalez J."/>
            <person name="Henrissat B."/>
            <person name="Kuo A."/>
            <person name="Liang C."/>
            <person name="Lipzen A."/>
            <person name="Lutzoni F."/>
            <person name="Magnuson J."/>
            <person name="Mondo S."/>
            <person name="Nolan M."/>
            <person name="Ohm R."/>
            <person name="Pangilinan J."/>
            <person name="Park H.-J."/>
            <person name="Ramirez L."/>
            <person name="Alfaro M."/>
            <person name="Sun H."/>
            <person name="Tritt A."/>
            <person name="Yoshinaga Y."/>
            <person name="Zwiers L.-H."/>
            <person name="Turgeon B."/>
            <person name="Goodwin S."/>
            <person name="Spatafora J."/>
            <person name="Crous P."/>
            <person name="Grigoriev I."/>
        </authorList>
    </citation>
    <scope>NUCLEOTIDE SEQUENCE</scope>
    <source>
        <strain evidence="9">CBS 262.69</strain>
    </source>
</reference>
<evidence type="ECO:0000256" key="6">
    <source>
        <dbReference type="SAM" id="MobiDB-lite"/>
    </source>
</evidence>
<dbReference type="OrthoDB" id="2985014at2759"/>
<dbReference type="SUPFAM" id="SSF103473">
    <property type="entry name" value="MFS general substrate transporter"/>
    <property type="match status" value="1"/>
</dbReference>
<keyword evidence="10" id="KW-1185">Reference proteome</keyword>
<feature type="transmembrane region" description="Helical" evidence="7">
    <location>
        <begin position="409"/>
        <end position="428"/>
    </location>
</feature>
<name>A0A6G1HZX3_9PEZI</name>
<gene>
    <name evidence="9" type="ORF">EJ06DRAFT_556105</name>
</gene>
<dbReference type="PANTHER" id="PTHR43791:SF21">
    <property type="entry name" value="MAJOR FACILITATOR SUPERFAMILY (MFS) PROFILE DOMAIN-CONTAINING PROTEIN"/>
    <property type="match status" value="1"/>
</dbReference>
<keyword evidence="2" id="KW-0813">Transport</keyword>
<accession>A0A6G1HZX3</accession>
<evidence type="ECO:0000256" key="5">
    <source>
        <dbReference type="ARBA" id="ARBA00023136"/>
    </source>
</evidence>
<feature type="domain" description="Major facilitator superfamily (MFS) profile" evidence="8">
    <location>
        <begin position="52"/>
        <end position="465"/>
    </location>
</feature>
<feature type="transmembrane region" description="Helical" evidence="7">
    <location>
        <begin position="212"/>
        <end position="232"/>
    </location>
</feature>
<feature type="transmembrane region" description="Helical" evidence="7">
    <location>
        <begin position="286"/>
        <end position="310"/>
    </location>
</feature>